<dbReference type="Gene3D" id="3.30.160.660">
    <property type="match status" value="1"/>
</dbReference>
<gene>
    <name evidence="2" type="ORF">SAMN05877842_11545</name>
</gene>
<reference evidence="3" key="1">
    <citation type="submission" date="2017-08" db="EMBL/GenBank/DDBJ databases">
        <authorList>
            <person name="Varghese N."/>
            <person name="Submissions S."/>
        </authorList>
    </citation>
    <scope>NUCLEOTIDE SEQUENCE [LARGE SCALE GENOMIC DNA]</scope>
    <source>
        <strain evidence="3">JC23</strain>
    </source>
</reference>
<dbReference type="AlphaFoldDB" id="A0A285UPC0"/>
<sequence length="402" mass="46380">MMNHVNGSKKYQEKLIHTIESVPISMMNNQFHRYMAIIKQKSGQRIFPGTGFSMDYHVAKSHAVGEAIERYCAGIMNPIDIVKRPINDLDYPCIPPLHFNRYTNEQYANQDKFEQYNKNSEHNWVLANNYMTGDTVYLPIETVYLLIPNQYKRFRDVVSTGLASGPCFDAAFENALNECIEKDAFMLSWLLRKVNYEISLDSLKTKKLNKLIQSMENMNYSLRIYDISQPEIKSFTILTVIKANDSIGFYMTASTNRKLSKAIKKSIEEAISGYVTLQEKSVYHSNSDLDMSKEGSTYYYFKGFDDSVLSEVISPEIEVKNFESIEQEYTFTEMIQSVASQTDIYYKDLTTVDIRELNLVSLRVVTPSLLILPYEKEALLESERLQRLSDGVELNLKPHPFP</sequence>
<dbReference type="GO" id="GO:0016740">
    <property type="term" value="F:transferase activity"/>
    <property type="evidence" value="ECO:0007669"/>
    <property type="project" value="UniProtKB-KW"/>
</dbReference>
<dbReference type="Gene3D" id="3.30.40.250">
    <property type="match status" value="1"/>
</dbReference>
<keyword evidence="2" id="KW-0689">Ribosomal protein</keyword>
<protein>
    <submittedName>
        <fullName evidence="2">Ribosomal protein S12 methylthiotransferase accessory factor</fullName>
    </submittedName>
</protein>
<dbReference type="EMBL" id="OBQC01000015">
    <property type="protein sequence ID" value="SOC43248.1"/>
    <property type="molecule type" value="Genomic_DNA"/>
</dbReference>
<evidence type="ECO:0000259" key="1">
    <source>
        <dbReference type="PROSITE" id="PS51664"/>
    </source>
</evidence>
<name>A0A285UPC0_9BACL</name>
<dbReference type="PROSITE" id="PS51664">
    <property type="entry name" value="YCAO"/>
    <property type="match status" value="1"/>
</dbReference>
<accession>A0A285UPC0</accession>
<dbReference type="GO" id="GO:0005840">
    <property type="term" value="C:ribosome"/>
    <property type="evidence" value="ECO:0007669"/>
    <property type="project" value="UniProtKB-KW"/>
</dbReference>
<proteinExistence type="predicted"/>
<dbReference type="Proteomes" id="UP000219252">
    <property type="component" value="Unassembled WGS sequence"/>
</dbReference>
<keyword evidence="2" id="KW-0687">Ribonucleoprotein</keyword>
<dbReference type="PANTHER" id="PTHR37809:SF1">
    <property type="entry name" value="RIBOSOMAL PROTEIN S12 METHYLTHIOTRANSFERASE ACCESSORY FACTOR YCAO"/>
    <property type="match status" value="1"/>
</dbReference>
<evidence type="ECO:0000313" key="2">
    <source>
        <dbReference type="EMBL" id="SOC43248.1"/>
    </source>
</evidence>
<dbReference type="InterPro" id="IPR003776">
    <property type="entry name" value="YcaO-like_dom"/>
</dbReference>
<feature type="domain" description="YcaO" evidence="1">
    <location>
        <begin position="49"/>
        <end position="402"/>
    </location>
</feature>
<keyword evidence="2" id="KW-0808">Transferase</keyword>
<evidence type="ECO:0000313" key="3">
    <source>
        <dbReference type="Proteomes" id="UP000219252"/>
    </source>
</evidence>
<keyword evidence="3" id="KW-1185">Reference proteome</keyword>
<dbReference type="Gene3D" id="3.30.1330.230">
    <property type="match status" value="1"/>
</dbReference>
<dbReference type="PANTHER" id="PTHR37809">
    <property type="entry name" value="RIBOSOMAL PROTEIN S12 METHYLTHIOTRANSFERASE ACCESSORY FACTOR YCAO"/>
    <property type="match status" value="1"/>
</dbReference>
<dbReference type="Pfam" id="PF02624">
    <property type="entry name" value="YcaO"/>
    <property type="match status" value="1"/>
</dbReference>
<organism evidence="2 3">
    <name type="scientific">Ureibacillus acetophenoni</name>
    <dbReference type="NCBI Taxonomy" id="614649"/>
    <lineage>
        <taxon>Bacteria</taxon>
        <taxon>Bacillati</taxon>
        <taxon>Bacillota</taxon>
        <taxon>Bacilli</taxon>
        <taxon>Bacillales</taxon>
        <taxon>Caryophanaceae</taxon>
        <taxon>Ureibacillus</taxon>
    </lineage>
</organism>
<dbReference type="OrthoDB" id="2379922at2"/>